<name>A0A1Y0C5I9_9MYCO</name>
<dbReference type="GO" id="GO:0016787">
    <property type="term" value="F:hydrolase activity"/>
    <property type="evidence" value="ECO:0007669"/>
    <property type="project" value="InterPro"/>
</dbReference>
<dbReference type="InterPro" id="IPR006935">
    <property type="entry name" value="Helicase/UvrB_N"/>
</dbReference>
<dbReference type="InterPro" id="IPR027417">
    <property type="entry name" value="P-loop_NTPase"/>
</dbReference>
<dbReference type="GO" id="GO:0003677">
    <property type="term" value="F:DNA binding"/>
    <property type="evidence" value="ECO:0007669"/>
    <property type="project" value="InterPro"/>
</dbReference>
<dbReference type="GO" id="GO:0005524">
    <property type="term" value="F:ATP binding"/>
    <property type="evidence" value="ECO:0007669"/>
    <property type="project" value="InterPro"/>
</dbReference>
<dbReference type="InterPro" id="IPR014001">
    <property type="entry name" value="Helicase_ATP-bd"/>
</dbReference>
<dbReference type="SMART" id="SM00487">
    <property type="entry name" value="DEXDc"/>
    <property type="match status" value="1"/>
</dbReference>
<reference evidence="4 5" key="1">
    <citation type="submission" date="2017-04" db="EMBL/GenBank/DDBJ databases">
        <title>Whole Genome Sequence of 1,4-Dioxane Degrading Bacterium Mycobacterium dioxanotrophicus PH-06.</title>
        <authorList>
            <person name="He Y."/>
        </authorList>
    </citation>
    <scope>NUCLEOTIDE SEQUENCE [LARGE SCALE GENOMIC DNA]</scope>
    <source>
        <strain evidence="4 5">PH-06</strain>
    </source>
</reference>
<feature type="domain" description="Helicase ATP-binding" evidence="2">
    <location>
        <begin position="54"/>
        <end position="197"/>
    </location>
</feature>
<sequence>MEVGGVTLASSTLTAPFPSPRPHGVAPRALRGYQIEAADRVTEAFAGGVEGPAVVLPTGSGKTTVIAELVRRDVAIGGRVLLLAHRNELIEQMSGAVTAVNPAGPSPAMIGGPHRGDPTAQIVSATVQSLQRTAALLRLGKRDLVIVDEAHHAVATTYRKVIDHFHALGARRAGFTATMTRHAAGKNEVPLRTVWSDVVFERDITWAIENGFLLPPYGVTVDLPDLDVESLHTGAGEITDDEAAEAMLRTTTLNATVEAVLERTASLSTIAFGASMEHCRQLTESLVGLGATAEMVVGPTTVRDRTAIYRRFRNGTTRVLVTVDVLTEGADFPRCEAVVLARPTRSQSRLVQCVGRALRPHTFEDGRVKERALVVDLVGAGSLGLIVQTRLEPDRREQPDGDEEGLGCSCDQPCNGGCDLTCTGVGCSCDCSCAATGSGVETVKGSIECTCECASVFGVCRCGCQCDQHRVDPLVTFDPVTGELTAAGPKRRTDSSWSVRTSTIRWTQHPRGLVRPVYRQGGSKGAILLADMRGVSGTVAGKDWAFGFFDTTVHQMFWVGLDGQWTRPGPDCHLQGMDLARADSLAQQIFSGHMRDVERSEASGAQVDLAARLGVPDAHNLDRRDLSDMIALAQADRWLPLFDRPTHTTAA</sequence>
<dbReference type="PANTHER" id="PTHR47396">
    <property type="entry name" value="TYPE I RESTRICTION ENZYME ECOKI R PROTEIN"/>
    <property type="match status" value="1"/>
</dbReference>
<evidence type="ECO:0008006" key="6">
    <source>
        <dbReference type="Google" id="ProtNLM"/>
    </source>
</evidence>
<keyword evidence="5" id="KW-1185">Reference proteome</keyword>
<dbReference type="EMBL" id="CP020809">
    <property type="protein sequence ID" value="ART70473.1"/>
    <property type="molecule type" value="Genomic_DNA"/>
</dbReference>
<accession>A0A1Y0C5I9</accession>
<gene>
    <name evidence="4" type="ORF">BTO20_19570</name>
</gene>
<dbReference type="AlphaFoldDB" id="A0A1Y0C5I9"/>
<dbReference type="OrthoDB" id="9776021at2"/>
<dbReference type="Proteomes" id="UP000195331">
    <property type="component" value="Chromosome"/>
</dbReference>
<dbReference type="GO" id="GO:0005829">
    <property type="term" value="C:cytosol"/>
    <property type="evidence" value="ECO:0007669"/>
    <property type="project" value="TreeGrafter"/>
</dbReference>
<dbReference type="PROSITE" id="PS51192">
    <property type="entry name" value="HELICASE_ATP_BIND_1"/>
    <property type="match status" value="1"/>
</dbReference>
<dbReference type="SMART" id="SM00490">
    <property type="entry name" value="HELICc"/>
    <property type="match status" value="1"/>
</dbReference>
<protein>
    <recommendedName>
        <fullName evidence="6">Helicase</fullName>
    </recommendedName>
</protein>
<dbReference type="Pfam" id="PF04851">
    <property type="entry name" value="ResIII"/>
    <property type="match status" value="1"/>
</dbReference>
<dbReference type="PANTHER" id="PTHR47396:SF1">
    <property type="entry name" value="ATP-DEPENDENT HELICASE IRC3-RELATED"/>
    <property type="match status" value="1"/>
</dbReference>
<dbReference type="Pfam" id="PF00271">
    <property type="entry name" value="Helicase_C"/>
    <property type="match status" value="1"/>
</dbReference>
<evidence type="ECO:0000259" key="2">
    <source>
        <dbReference type="PROSITE" id="PS51192"/>
    </source>
</evidence>
<organism evidence="4 5">
    <name type="scientific">Mycobacterium dioxanotrophicus</name>
    <dbReference type="NCBI Taxonomy" id="482462"/>
    <lineage>
        <taxon>Bacteria</taxon>
        <taxon>Bacillati</taxon>
        <taxon>Actinomycetota</taxon>
        <taxon>Actinomycetes</taxon>
        <taxon>Mycobacteriales</taxon>
        <taxon>Mycobacteriaceae</taxon>
        <taxon>Mycobacterium</taxon>
    </lineage>
</organism>
<evidence type="ECO:0000259" key="3">
    <source>
        <dbReference type="PROSITE" id="PS51194"/>
    </source>
</evidence>
<dbReference type="Gene3D" id="3.40.50.300">
    <property type="entry name" value="P-loop containing nucleotide triphosphate hydrolases"/>
    <property type="match status" value="2"/>
</dbReference>
<evidence type="ECO:0000313" key="5">
    <source>
        <dbReference type="Proteomes" id="UP000195331"/>
    </source>
</evidence>
<dbReference type="InterPro" id="IPR050742">
    <property type="entry name" value="Helicase_Restrict-Modif_Enz"/>
</dbReference>
<evidence type="ECO:0000313" key="4">
    <source>
        <dbReference type="EMBL" id="ART70473.1"/>
    </source>
</evidence>
<evidence type="ECO:0000256" key="1">
    <source>
        <dbReference type="SAM" id="MobiDB-lite"/>
    </source>
</evidence>
<feature type="domain" description="Helicase C-terminal" evidence="3">
    <location>
        <begin position="256"/>
        <end position="404"/>
    </location>
</feature>
<dbReference type="KEGG" id="mdx:BTO20_19570"/>
<proteinExistence type="predicted"/>
<dbReference type="PROSITE" id="PS51194">
    <property type="entry name" value="HELICASE_CTER"/>
    <property type="match status" value="1"/>
</dbReference>
<dbReference type="SUPFAM" id="SSF52540">
    <property type="entry name" value="P-loop containing nucleoside triphosphate hydrolases"/>
    <property type="match status" value="1"/>
</dbReference>
<feature type="region of interest" description="Disordered" evidence="1">
    <location>
        <begin position="1"/>
        <end position="22"/>
    </location>
</feature>
<dbReference type="InterPro" id="IPR001650">
    <property type="entry name" value="Helicase_C-like"/>
</dbReference>